<evidence type="ECO:0000256" key="4">
    <source>
        <dbReference type="ARBA" id="ARBA00022807"/>
    </source>
</evidence>
<feature type="chain" id="PRO_5039682212" evidence="5">
    <location>
        <begin position="26"/>
        <end position="159"/>
    </location>
</feature>
<evidence type="ECO:0000259" key="6">
    <source>
        <dbReference type="PROSITE" id="PS51935"/>
    </source>
</evidence>
<keyword evidence="4" id="KW-0788">Thiol protease</keyword>
<dbReference type="PROSITE" id="PS51935">
    <property type="entry name" value="NLPC_P60"/>
    <property type="match status" value="1"/>
</dbReference>
<evidence type="ECO:0000313" key="7">
    <source>
        <dbReference type="EMBL" id="KRM94486.1"/>
    </source>
</evidence>
<feature type="domain" description="NlpC/P60" evidence="6">
    <location>
        <begin position="37"/>
        <end position="157"/>
    </location>
</feature>
<feature type="signal peptide" evidence="5">
    <location>
        <begin position="1"/>
        <end position="25"/>
    </location>
</feature>
<evidence type="ECO:0000256" key="5">
    <source>
        <dbReference type="SAM" id="SignalP"/>
    </source>
</evidence>
<dbReference type="Proteomes" id="UP000051256">
    <property type="component" value="Unassembled WGS sequence"/>
</dbReference>
<evidence type="ECO:0000256" key="1">
    <source>
        <dbReference type="ARBA" id="ARBA00007074"/>
    </source>
</evidence>
<keyword evidence="2" id="KW-0645">Protease</keyword>
<comment type="similarity">
    <text evidence="1">Belongs to the peptidase C40 family.</text>
</comment>
<dbReference type="PANTHER" id="PTHR47053">
    <property type="entry name" value="MUREIN DD-ENDOPEPTIDASE MEPH-RELATED"/>
    <property type="match status" value="1"/>
</dbReference>
<dbReference type="InterPro" id="IPR038765">
    <property type="entry name" value="Papain-like_cys_pep_sf"/>
</dbReference>
<dbReference type="SUPFAM" id="SSF54001">
    <property type="entry name" value="Cysteine proteinases"/>
    <property type="match status" value="1"/>
</dbReference>
<sequence>MKLHKNILLSLVAFFSLLAGGFMVADNSQAATTSDNAPTYSSIYKLAKKNLGKPYVYGATGPSAFDCSGFTSYLYKKAANVTIPRTAAAQYQAAKKVSYKKMKKGDLVFFGYSAYSIYHVGIYVGHGQMIDAQNNGVVKEKVIAPWWDYYGSARVTNLK</sequence>
<keyword evidence="8" id="KW-1185">Reference proteome</keyword>
<comment type="caution">
    <text evidence="7">The sequence shown here is derived from an EMBL/GenBank/DDBJ whole genome shotgun (WGS) entry which is preliminary data.</text>
</comment>
<dbReference type="AlphaFoldDB" id="A0A0R2D2P5"/>
<dbReference type="PANTHER" id="PTHR47053:SF1">
    <property type="entry name" value="MUREIN DD-ENDOPEPTIDASE MEPH-RELATED"/>
    <property type="match status" value="1"/>
</dbReference>
<dbReference type="GO" id="GO:0006508">
    <property type="term" value="P:proteolysis"/>
    <property type="evidence" value="ECO:0007669"/>
    <property type="project" value="UniProtKB-KW"/>
</dbReference>
<dbReference type="RefSeq" id="WP_056977715.1">
    <property type="nucleotide sequence ID" value="NZ_AYZR01000004.1"/>
</dbReference>
<evidence type="ECO:0000313" key="8">
    <source>
        <dbReference type="Proteomes" id="UP000051256"/>
    </source>
</evidence>
<keyword evidence="5" id="KW-0732">Signal</keyword>
<accession>A0A0R2D2P5</accession>
<evidence type="ECO:0000256" key="2">
    <source>
        <dbReference type="ARBA" id="ARBA00022670"/>
    </source>
</evidence>
<dbReference type="EMBL" id="AYZR01000004">
    <property type="protein sequence ID" value="KRM94486.1"/>
    <property type="molecule type" value="Genomic_DNA"/>
</dbReference>
<keyword evidence="3" id="KW-0378">Hydrolase</keyword>
<dbReference type="InterPro" id="IPR000064">
    <property type="entry name" value="NLP_P60_dom"/>
</dbReference>
<gene>
    <name evidence="7" type="ORF">FC56_GL001443</name>
</gene>
<dbReference type="Pfam" id="PF00877">
    <property type="entry name" value="NLPC_P60"/>
    <property type="match status" value="1"/>
</dbReference>
<dbReference type="InterPro" id="IPR051202">
    <property type="entry name" value="Peptidase_C40"/>
</dbReference>
<name>A0A0R2D2P5_9LACO</name>
<organism evidence="7 8">
    <name type="scientific">Lentilactobacillus senioris DSM 24302 = JCM 17472</name>
    <dbReference type="NCBI Taxonomy" id="1423802"/>
    <lineage>
        <taxon>Bacteria</taxon>
        <taxon>Bacillati</taxon>
        <taxon>Bacillota</taxon>
        <taxon>Bacilli</taxon>
        <taxon>Lactobacillales</taxon>
        <taxon>Lactobacillaceae</taxon>
        <taxon>Lentilactobacillus</taxon>
    </lineage>
</organism>
<dbReference type="Gene3D" id="3.90.1720.10">
    <property type="entry name" value="endopeptidase domain like (from Nostoc punctiforme)"/>
    <property type="match status" value="1"/>
</dbReference>
<reference evidence="7 8" key="1">
    <citation type="journal article" date="2015" name="Genome Announc.">
        <title>Expanding the biotechnology potential of lactobacilli through comparative genomics of 213 strains and associated genera.</title>
        <authorList>
            <person name="Sun Z."/>
            <person name="Harris H.M."/>
            <person name="McCann A."/>
            <person name="Guo C."/>
            <person name="Argimon S."/>
            <person name="Zhang W."/>
            <person name="Yang X."/>
            <person name="Jeffery I.B."/>
            <person name="Cooney J.C."/>
            <person name="Kagawa T.F."/>
            <person name="Liu W."/>
            <person name="Song Y."/>
            <person name="Salvetti E."/>
            <person name="Wrobel A."/>
            <person name="Rasinkangas P."/>
            <person name="Parkhill J."/>
            <person name="Rea M.C."/>
            <person name="O'Sullivan O."/>
            <person name="Ritari J."/>
            <person name="Douillard F.P."/>
            <person name="Paul Ross R."/>
            <person name="Yang R."/>
            <person name="Briner A.E."/>
            <person name="Felis G.E."/>
            <person name="de Vos W.M."/>
            <person name="Barrangou R."/>
            <person name="Klaenhammer T.R."/>
            <person name="Caufield P.W."/>
            <person name="Cui Y."/>
            <person name="Zhang H."/>
            <person name="O'Toole P.W."/>
        </authorList>
    </citation>
    <scope>NUCLEOTIDE SEQUENCE [LARGE SCALE GENOMIC DNA]</scope>
    <source>
        <strain evidence="7 8">DSM 24302</strain>
    </source>
</reference>
<dbReference type="GO" id="GO:0008234">
    <property type="term" value="F:cysteine-type peptidase activity"/>
    <property type="evidence" value="ECO:0007669"/>
    <property type="project" value="UniProtKB-KW"/>
</dbReference>
<protein>
    <submittedName>
        <fullName evidence="7">NLP P60 protein</fullName>
    </submittedName>
</protein>
<evidence type="ECO:0000256" key="3">
    <source>
        <dbReference type="ARBA" id="ARBA00022801"/>
    </source>
</evidence>
<proteinExistence type="inferred from homology"/>
<dbReference type="PATRIC" id="fig|1423802.4.peg.1461"/>